<organism evidence="2 3">
    <name type="scientific">Paenibacillus amylolyticus</name>
    <dbReference type="NCBI Taxonomy" id="1451"/>
    <lineage>
        <taxon>Bacteria</taxon>
        <taxon>Bacillati</taxon>
        <taxon>Bacillota</taxon>
        <taxon>Bacilli</taxon>
        <taxon>Bacillales</taxon>
        <taxon>Paenibacillaceae</taxon>
        <taxon>Paenibacillus</taxon>
    </lineage>
</organism>
<protein>
    <submittedName>
        <fullName evidence="2">Uncharacterized protein</fullName>
    </submittedName>
</protein>
<dbReference type="AlphaFoldDB" id="A0AAP5H3Z2"/>
<feature type="non-terminal residue" evidence="2">
    <location>
        <position position="1"/>
    </location>
</feature>
<gene>
    <name evidence="2" type="ORF">J2W91_002061</name>
</gene>
<comment type="caution">
    <text evidence="2">The sequence shown here is derived from an EMBL/GenBank/DDBJ whole genome shotgun (WGS) entry which is preliminary data.</text>
</comment>
<feature type="transmembrane region" description="Helical" evidence="1">
    <location>
        <begin position="12"/>
        <end position="34"/>
    </location>
</feature>
<keyword evidence="1" id="KW-0812">Transmembrane</keyword>
<sequence>YLVLFDKVKDVVLPLVLSFMFVFYIYLFTIIAAYEVLFIRLSFMKTIDESLRFRLKIRIFLFCNLSISRVSNFIQRSKIMQVYVRSTDDISDLFRNYKYHSNRKNIQEGSNIS</sequence>
<evidence type="ECO:0000313" key="2">
    <source>
        <dbReference type="EMBL" id="MDR6723599.1"/>
    </source>
</evidence>
<accession>A0AAP5H3Z2</accession>
<reference evidence="2" key="1">
    <citation type="submission" date="2023-07" db="EMBL/GenBank/DDBJ databases">
        <title>Sorghum-associated microbial communities from plants grown in Nebraska, USA.</title>
        <authorList>
            <person name="Schachtman D."/>
        </authorList>
    </citation>
    <scope>NUCLEOTIDE SEQUENCE</scope>
    <source>
        <strain evidence="2">BE80</strain>
    </source>
</reference>
<proteinExistence type="predicted"/>
<dbReference type="Proteomes" id="UP001254832">
    <property type="component" value="Unassembled WGS sequence"/>
</dbReference>
<keyword evidence="1" id="KW-1133">Transmembrane helix</keyword>
<evidence type="ECO:0000256" key="1">
    <source>
        <dbReference type="SAM" id="Phobius"/>
    </source>
</evidence>
<name>A0AAP5H3Z2_PAEAM</name>
<dbReference type="EMBL" id="JAVDTR010000005">
    <property type="protein sequence ID" value="MDR6723599.1"/>
    <property type="molecule type" value="Genomic_DNA"/>
</dbReference>
<keyword evidence="1" id="KW-0472">Membrane</keyword>
<evidence type="ECO:0000313" key="3">
    <source>
        <dbReference type="Proteomes" id="UP001254832"/>
    </source>
</evidence>